<accession>A0A2V4BC79</accession>
<feature type="compositionally biased region" description="Polar residues" evidence="1">
    <location>
        <begin position="24"/>
        <end position="40"/>
    </location>
</feature>
<dbReference type="EMBL" id="MASW01000001">
    <property type="protein sequence ID" value="PXY32776.1"/>
    <property type="molecule type" value="Genomic_DNA"/>
</dbReference>
<feature type="compositionally biased region" description="Low complexity" evidence="1">
    <location>
        <begin position="14"/>
        <end position="23"/>
    </location>
</feature>
<dbReference type="Proteomes" id="UP000249915">
    <property type="component" value="Unassembled WGS sequence"/>
</dbReference>
<sequence>MAVAGAAIMITSGCTTSESGEGSPQSTALPASPNVPTSEGDSLPANGAPQVDRPLDIATLLQQPCDVLTDAEIEEFFGERIAPTSDVNAPTGPDCHWQVPRGPAGISVIFPQLDERGLSSLYANRDNLPLFEEMSPVDGYPVVAYSTDRRHDDECTLRIGTSDRETIDITLYLGESKIGQLDPCQAVRDQVATAMIRNIKARQ</sequence>
<proteinExistence type="predicted"/>
<evidence type="ECO:0008006" key="4">
    <source>
        <dbReference type="Google" id="ProtNLM"/>
    </source>
</evidence>
<name>A0A2V4BC79_9PSEU</name>
<keyword evidence="3" id="KW-1185">Reference proteome</keyword>
<protein>
    <recommendedName>
        <fullName evidence="4">DUF3558 domain-containing protein</fullName>
    </recommendedName>
</protein>
<gene>
    <name evidence="2" type="ORF">BAY60_06885</name>
</gene>
<dbReference type="Pfam" id="PF12079">
    <property type="entry name" value="DUF3558"/>
    <property type="match status" value="1"/>
</dbReference>
<evidence type="ECO:0000313" key="2">
    <source>
        <dbReference type="EMBL" id="PXY32776.1"/>
    </source>
</evidence>
<feature type="region of interest" description="Disordered" evidence="1">
    <location>
        <begin position="14"/>
        <end position="51"/>
    </location>
</feature>
<reference evidence="2 3" key="1">
    <citation type="submission" date="2016-07" db="EMBL/GenBank/DDBJ databases">
        <title>Draft genome sequence of Prauserella muralis DSM 45305, isolated from a mould-covered wall in an indoor environment.</title>
        <authorList>
            <person name="Ruckert C."/>
            <person name="Albersmeier A."/>
            <person name="Jiang C.-L."/>
            <person name="Jiang Y."/>
            <person name="Kalinowski J."/>
            <person name="Schneider O."/>
            <person name="Winkler A."/>
            <person name="Zotchev S.B."/>
        </authorList>
    </citation>
    <scope>NUCLEOTIDE SEQUENCE [LARGE SCALE GENOMIC DNA]</scope>
    <source>
        <strain evidence="2 3">DSM 45305</strain>
    </source>
</reference>
<comment type="caution">
    <text evidence="2">The sequence shown here is derived from an EMBL/GenBank/DDBJ whole genome shotgun (WGS) entry which is preliminary data.</text>
</comment>
<evidence type="ECO:0000313" key="3">
    <source>
        <dbReference type="Proteomes" id="UP000249915"/>
    </source>
</evidence>
<dbReference type="AlphaFoldDB" id="A0A2V4BC79"/>
<evidence type="ECO:0000256" key="1">
    <source>
        <dbReference type="SAM" id="MobiDB-lite"/>
    </source>
</evidence>
<dbReference type="InterPro" id="IPR024520">
    <property type="entry name" value="DUF3558"/>
</dbReference>
<organism evidence="2 3">
    <name type="scientific">Prauserella muralis</name>
    <dbReference type="NCBI Taxonomy" id="588067"/>
    <lineage>
        <taxon>Bacteria</taxon>
        <taxon>Bacillati</taxon>
        <taxon>Actinomycetota</taxon>
        <taxon>Actinomycetes</taxon>
        <taxon>Pseudonocardiales</taxon>
        <taxon>Pseudonocardiaceae</taxon>
        <taxon>Prauserella</taxon>
    </lineage>
</organism>